<reference evidence="6" key="4">
    <citation type="journal article" date="2018" name="Nat. Plants">
        <title>Whole-genome landscape of Medicago truncatula symbiotic genes.</title>
        <authorList>
            <person name="Pecrix Y."/>
            <person name="Staton S.E."/>
            <person name="Sallet E."/>
            <person name="Lelandais-Briere C."/>
            <person name="Moreau S."/>
            <person name="Carrere S."/>
            <person name="Blein T."/>
            <person name="Jardinaud M.F."/>
            <person name="Latrasse D."/>
            <person name="Zouine M."/>
            <person name="Zahm M."/>
            <person name="Kreplak J."/>
            <person name="Mayjonade B."/>
            <person name="Satge C."/>
            <person name="Perez M."/>
            <person name="Cauet S."/>
            <person name="Marande W."/>
            <person name="Chantry-Darmon C."/>
            <person name="Lopez-Roques C."/>
            <person name="Bouchez O."/>
            <person name="Berard A."/>
            <person name="Debelle F."/>
            <person name="Munos S."/>
            <person name="Bendahmane A."/>
            <person name="Berges H."/>
            <person name="Niebel A."/>
            <person name="Buitink J."/>
            <person name="Frugier F."/>
            <person name="Benhamed M."/>
            <person name="Crespi M."/>
            <person name="Gouzy J."/>
            <person name="Gamas P."/>
        </authorList>
    </citation>
    <scope>NUCLEOTIDE SEQUENCE [LARGE SCALE GENOMIC DNA]</scope>
    <source>
        <strain evidence="6">cv. Jemalong A17</strain>
    </source>
</reference>
<dbReference type="HOGENOM" id="CLU_2254089_0_0_1"/>
<proteinExistence type="predicted"/>
<reference evidence="3" key="5">
    <citation type="journal article" date="2018" name="Nat. Plants">
        <title>Whole-genome landscape of Medicago truncatula symbiotic genes.</title>
        <authorList>
            <person name="Pecrix Y."/>
            <person name="Gamas P."/>
            <person name="Carrere S."/>
        </authorList>
    </citation>
    <scope>NUCLEOTIDE SEQUENCE</scope>
    <source>
        <tissue evidence="3">Leaves</tissue>
    </source>
</reference>
<reference evidence="2 5" key="1">
    <citation type="journal article" date="2011" name="Nature">
        <title>The Medicago genome provides insight into the evolution of rhizobial symbioses.</title>
        <authorList>
            <person name="Young N.D."/>
            <person name="Debelle F."/>
            <person name="Oldroyd G.E."/>
            <person name="Geurts R."/>
            <person name="Cannon S.B."/>
            <person name="Udvardi M.K."/>
            <person name="Benedito V.A."/>
            <person name="Mayer K.F."/>
            <person name="Gouzy J."/>
            <person name="Schoof H."/>
            <person name="Van de Peer Y."/>
            <person name="Proost S."/>
            <person name="Cook D.R."/>
            <person name="Meyers B.C."/>
            <person name="Spannagl M."/>
            <person name="Cheung F."/>
            <person name="De Mita S."/>
            <person name="Krishnakumar V."/>
            <person name="Gundlach H."/>
            <person name="Zhou S."/>
            <person name="Mudge J."/>
            <person name="Bharti A.K."/>
            <person name="Murray J.D."/>
            <person name="Naoumkina M.A."/>
            <person name="Rosen B."/>
            <person name="Silverstein K.A."/>
            <person name="Tang H."/>
            <person name="Rombauts S."/>
            <person name="Zhao P.X."/>
            <person name="Zhou P."/>
            <person name="Barbe V."/>
            <person name="Bardou P."/>
            <person name="Bechner M."/>
            <person name="Bellec A."/>
            <person name="Berger A."/>
            <person name="Berges H."/>
            <person name="Bidwell S."/>
            <person name="Bisseling T."/>
            <person name="Choisne N."/>
            <person name="Couloux A."/>
            <person name="Denny R."/>
            <person name="Deshpande S."/>
            <person name="Dai X."/>
            <person name="Doyle J.J."/>
            <person name="Dudez A.M."/>
            <person name="Farmer A.D."/>
            <person name="Fouteau S."/>
            <person name="Franken C."/>
            <person name="Gibelin C."/>
            <person name="Gish J."/>
            <person name="Goldstein S."/>
            <person name="Gonzalez A.J."/>
            <person name="Green P.J."/>
            <person name="Hallab A."/>
            <person name="Hartog M."/>
            <person name="Hua A."/>
            <person name="Humphray S.J."/>
            <person name="Jeong D.H."/>
            <person name="Jing Y."/>
            <person name="Jocker A."/>
            <person name="Kenton S.M."/>
            <person name="Kim D.J."/>
            <person name="Klee K."/>
            <person name="Lai H."/>
            <person name="Lang C."/>
            <person name="Lin S."/>
            <person name="Macmil S.L."/>
            <person name="Magdelenat G."/>
            <person name="Matthews L."/>
            <person name="McCorrison J."/>
            <person name="Monaghan E.L."/>
            <person name="Mun J.H."/>
            <person name="Najar F.Z."/>
            <person name="Nicholson C."/>
            <person name="Noirot C."/>
            <person name="O'Bleness M."/>
            <person name="Paule C.R."/>
            <person name="Poulain J."/>
            <person name="Prion F."/>
            <person name="Qin B."/>
            <person name="Qu C."/>
            <person name="Retzel E.F."/>
            <person name="Riddle C."/>
            <person name="Sallet E."/>
            <person name="Samain S."/>
            <person name="Samson N."/>
            <person name="Sanders I."/>
            <person name="Saurat O."/>
            <person name="Scarpelli C."/>
            <person name="Schiex T."/>
            <person name="Segurens B."/>
            <person name="Severin A.J."/>
            <person name="Sherrier D.J."/>
            <person name="Shi R."/>
            <person name="Sims S."/>
            <person name="Singer S.R."/>
            <person name="Sinharoy S."/>
            <person name="Sterck L."/>
            <person name="Viollet A."/>
            <person name="Wang B.B."/>
            <person name="Wang K."/>
            <person name="Wang M."/>
            <person name="Wang X."/>
            <person name="Warfsmann J."/>
            <person name="Weissenbach J."/>
            <person name="White D.D."/>
            <person name="White J.D."/>
            <person name="Wiley G.B."/>
            <person name="Wincker P."/>
            <person name="Xing Y."/>
            <person name="Yang L."/>
            <person name="Yao Z."/>
            <person name="Ying F."/>
            <person name="Zhai J."/>
            <person name="Zhou L."/>
            <person name="Zuber A."/>
            <person name="Denarie J."/>
            <person name="Dixon R.A."/>
            <person name="May G.D."/>
            <person name="Schwartz D.C."/>
            <person name="Rogers J."/>
            <person name="Quetier F."/>
            <person name="Town C.D."/>
            <person name="Roe B.A."/>
        </authorList>
    </citation>
    <scope>NUCLEOTIDE SEQUENCE [LARGE SCALE GENOMIC DNA]</scope>
    <source>
        <strain evidence="2">A17</strain>
        <strain evidence="4 5">cv. Jemalong A17</strain>
    </source>
</reference>
<keyword evidence="1 2" id="KW-0812">Transmembrane</keyword>
<dbReference type="EnsemblPlants" id="KEH36577">
    <property type="protein sequence ID" value="KEH36577"/>
    <property type="gene ID" value="MTR_2g015887"/>
</dbReference>
<evidence type="ECO:0000256" key="1">
    <source>
        <dbReference type="SAM" id="Phobius"/>
    </source>
</evidence>
<keyword evidence="1" id="KW-1133">Transmembrane helix</keyword>
<organism evidence="2 5">
    <name type="scientific">Medicago truncatula</name>
    <name type="common">Barrel medic</name>
    <name type="synonym">Medicago tribuloides</name>
    <dbReference type="NCBI Taxonomy" id="3880"/>
    <lineage>
        <taxon>Eukaryota</taxon>
        <taxon>Viridiplantae</taxon>
        <taxon>Streptophyta</taxon>
        <taxon>Embryophyta</taxon>
        <taxon>Tracheophyta</taxon>
        <taxon>Spermatophyta</taxon>
        <taxon>Magnoliopsida</taxon>
        <taxon>eudicotyledons</taxon>
        <taxon>Gunneridae</taxon>
        <taxon>Pentapetalae</taxon>
        <taxon>rosids</taxon>
        <taxon>fabids</taxon>
        <taxon>Fabales</taxon>
        <taxon>Fabaceae</taxon>
        <taxon>Papilionoideae</taxon>
        <taxon>50 kb inversion clade</taxon>
        <taxon>NPAAA clade</taxon>
        <taxon>Hologalegina</taxon>
        <taxon>IRL clade</taxon>
        <taxon>Trifolieae</taxon>
        <taxon>Medicago</taxon>
    </lineage>
</organism>
<dbReference type="EMBL" id="CM001218">
    <property type="protein sequence ID" value="KEH36577.1"/>
    <property type="molecule type" value="Genomic_DNA"/>
</dbReference>
<sequence>MILATEIIITIVVVAASTLRLRGVCNLVKNLCLQDKKTILLSTTSRTKNYYLLLSIVFKFKCTFSLTILSNFYFGPCTLNQWFSSPILKISSIFSIYAFKVGFF</sequence>
<dbReference type="Proteomes" id="UP000002051">
    <property type="component" value="Chromosome 2"/>
</dbReference>
<gene>
    <name evidence="2" type="ordered locus">MTR_2g015887</name>
    <name evidence="3" type="ORF">MtrunA17_Chr2g0283721</name>
</gene>
<evidence type="ECO:0000313" key="4">
    <source>
        <dbReference type="EnsemblPlants" id="KEH36577"/>
    </source>
</evidence>
<evidence type="ECO:0000313" key="5">
    <source>
        <dbReference type="Proteomes" id="UP000002051"/>
    </source>
</evidence>
<reference evidence="2 5" key="2">
    <citation type="journal article" date="2014" name="BMC Genomics">
        <title>An improved genome release (version Mt4.0) for the model legume Medicago truncatula.</title>
        <authorList>
            <person name="Tang H."/>
            <person name="Krishnakumar V."/>
            <person name="Bidwell S."/>
            <person name="Rosen B."/>
            <person name="Chan A."/>
            <person name="Zhou S."/>
            <person name="Gentzbittel L."/>
            <person name="Childs K.L."/>
            <person name="Yandell M."/>
            <person name="Gundlach H."/>
            <person name="Mayer K.F."/>
            <person name="Schwartz D.C."/>
            <person name="Town C.D."/>
        </authorList>
    </citation>
    <scope>GENOME REANNOTATION</scope>
    <source>
        <strain evidence="2">A17</strain>
        <strain evidence="4 5">cv. Jemalong A17</strain>
    </source>
</reference>
<protein>
    <submittedName>
        <fullName evidence="2">Transmembrane protein, putative</fullName>
    </submittedName>
</protein>
<dbReference type="Proteomes" id="UP000265566">
    <property type="component" value="Chromosome 2"/>
</dbReference>
<feature type="transmembrane region" description="Helical" evidence="1">
    <location>
        <begin position="50"/>
        <end position="74"/>
    </location>
</feature>
<evidence type="ECO:0000313" key="3">
    <source>
        <dbReference type="EMBL" id="RHN72074.1"/>
    </source>
</evidence>
<keyword evidence="1" id="KW-0472">Membrane</keyword>
<dbReference type="AlphaFoldDB" id="A0A072V400"/>
<reference evidence="4" key="3">
    <citation type="submission" date="2015-04" db="UniProtKB">
        <authorList>
            <consortium name="EnsemblPlants"/>
        </authorList>
    </citation>
    <scope>IDENTIFICATION</scope>
    <source>
        <strain evidence="4">cv. Jemalong A17</strain>
    </source>
</reference>
<name>A0A072V400_MEDTR</name>
<dbReference type="EMBL" id="PSQE01000002">
    <property type="protein sequence ID" value="RHN72074.1"/>
    <property type="molecule type" value="Genomic_DNA"/>
</dbReference>
<keyword evidence="5" id="KW-1185">Reference proteome</keyword>
<evidence type="ECO:0000313" key="6">
    <source>
        <dbReference type="Proteomes" id="UP000265566"/>
    </source>
</evidence>
<evidence type="ECO:0000313" key="2">
    <source>
        <dbReference type="EMBL" id="KEH36577.1"/>
    </source>
</evidence>
<dbReference type="Gramene" id="rna7746">
    <property type="protein sequence ID" value="RHN72074.1"/>
    <property type="gene ID" value="gene7746"/>
</dbReference>
<accession>A0A072V400</accession>